<accession>A0A2S2Q6A6</accession>
<dbReference type="Pfam" id="PF09728">
    <property type="entry name" value="Taxilin"/>
    <property type="match status" value="1"/>
</dbReference>
<feature type="compositionally biased region" description="Basic and acidic residues" evidence="2">
    <location>
        <begin position="176"/>
        <end position="205"/>
    </location>
</feature>
<dbReference type="InterPro" id="IPR026183">
    <property type="entry name" value="Taxilin_fam"/>
</dbReference>
<dbReference type="AlphaFoldDB" id="A0A2S2Q6A6"/>
<organism evidence="3">
    <name type="scientific">Sipha flava</name>
    <name type="common">yellow sugarcane aphid</name>
    <dbReference type="NCBI Taxonomy" id="143950"/>
    <lineage>
        <taxon>Eukaryota</taxon>
        <taxon>Metazoa</taxon>
        <taxon>Ecdysozoa</taxon>
        <taxon>Arthropoda</taxon>
        <taxon>Hexapoda</taxon>
        <taxon>Insecta</taxon>
        <taxon>Pterygota</taxon>
        <taxon>Neoptera</taxon>
        <taxon>Paraneoptera</taxon>
        <taxon>Hemiptera</taxon>
        <taxon>Sternorrhyncha</taxon>
        <taxon>Aphidomorpha</taxon>
        <taxon>Aphidoidea</taxon>
        <taxon>Aphididae</taxon>
        <taxon>Sipha</taxon>
    </lineage>
</organism>
<gene>
    <name evidence="3" type="ORF">g.96571</name>
</gene>
<proteinExistence type="inferred from homology"/>
<feature type="region of interest" description="Disordered" evidence="2">
    <location>
        <begin position="126"/>
        <end position="212"/>
    </location>
</feature>
<dbReference type="PANTHER" id="PTHR16127:SF13">
    <property type="entry name" value="GH01188P"/>
    <property type="match status" value="1"/>
</dbReference>
<evidence type="ECO:0000256" key="2">
    <source>
        <dbReference type="SAM" id="MobiDB-lite"/>
    </source>
</evidence>
<reference evidence="3" key="1">
    <citation type="submission" date="2018-04" db="EMBL/GenBank/DDBJ databases">
        <title>Transcriptome assembly of Sipha flava.</title>
        <authorList>
            <person name="Scully E.D."/>
            <person name="Geib S.M."/>
            <person name="Palmer N.A."/>
            <person name="Koch K."/>
            <person name="Bradshaw J."/>
            <person name="Heng-Moss T."/>
            <person name="Sarath G."/>
        </authorList>
    </citation>
    <scope>NUCLEOTIDE SEQUENCE</scope>
</reference>
<feature type="compositionally biased region" description="Low complexity" evidence="2">
    <location>
        <begin position="147"/>
        <end position="160"/>
    </location>
</feature>
<dbReference type="PANTHER" id="PTHR16127">
    <property type="entry name" value="TAXILIN"/>
    <property type="match status" value="1"/>
</dbReference>
<evidence type="ECO:0000256" key="1">
    <source>
        <dbReference type="ARBA" id="ARBA00009550"/>
    </source>
</evidence>
<comment type="similarity">
    <text evidence="1">Belongs to the taxilin family.</text>
</comment>
<sequence length="212" mass="23866">MSKKIVKQEKESASWKMRYERCQQLLDEMTNERTRMISDLSVATRQLSTLQKLCRTLHSERQSLLSKLEHDKKMPELPPDAVSGELADRFSEVSMSAVAEWFSRPDNAKSKPDQLKETLQTVIENQFKLTKDSAEPQLQVNGEDLSPESPSSTRSPTSDEPAYDTGVSSGSSVNGDKVECVVENKSVDEEEPKKANTKKAKETQSKRKAKKT</sequence>
<dbReference type="EMBL" id="GGMS01004073">
    <property type="protein sequence ID" value="MBY73276.1"/>
    <property type="molecule type" value="Transcribed_RNA"/>
</dbReference>
<protein>
    <submittedName>
        <fullName evidence="3">Uncharacterized protein</fullName>
    </submittedName>
</protein>
<dbReference type="OrthoDB" id="425555at2759"/>
<name>A0A2S2Q6A6_9HEMI</name>
<evidence type="ECO:0000313" key="3">
    <source>
        <dbReference type="EMBL" id="MBY73276.1"/>
    </source>
</evidence>
<dbReference type="GO" id="GO:0019905">
    <property type="term" value="F:syntaxin binding"/>
    <property type="evidence" value="ECO:0007669"/>
    <property type="project" value="InterPro"/>
</dbReference>